<dbReference type="PANTHER" id="PTHR41386:SF1">
    <property type="entry name" value="MEMBRANE PROTEIN"/>
    <property type="match status" value="1"/>
</dbReference>
<dbReference type="AlphaFoldDB" id="A0A9W6ERW2"/>
<sequence>MVRHKIVHCLVDGKEYPCDEGEFVKDLDSTIKNNIKRDHKNAKASDFICEQHLLGYHIERVDELIQSDFKGNMKIERRLTRALKNNDYIITDVNKQMNQNETFGEKVSDGVAKFGGSWSFIGIFVFVLLAWMIINSLSLFGLHFDKYPFILLNLFLSCVSAVQAPIIMMSQNRSADHDRMSAENDYHVNQKTEHELRILHSKIDHLTQAQMPHDLEIEKLELEIMGELRREMVELNRQNRELIERKINIDQVEGDKNNGR</sequence>
<protein>
    <submittedName>
        <fullName evidence="2">Membrane protein</fullName>
    </submittedName>
</protein>
<evidence type="ECO:0000313" key="3">
    <source>
        <dbReference type="Proteomes" id="UP001144204"/>
    </source>
</evidence>
<accession>A0A9W6ERW2</accession>
<proteinExistence type="predicted"/>
<reference evidence="2" key="1">
    <citation type="submission" date="2022-07" db="EMBL/GenBank/DDBJ databases">
        <authorList>
            <person name="Kouya T."/>
            <person name="Ishiyama Y."/>
        </authorList>
    </citation>
    <scope>NUCLEOTIDE SEQUENCE</scope>
    <source>
        <strain evidence="2">WR16-4</strain>
    </source>
</reference>
<dbReference type="Pfam" id="PF06210">
    <property type="entry name" value="DUF1003"/>
    <property type="match status" value="1"/>
</dbReference>
<keyword evidence="3" id="KW-1185">Reference proteome</keyword>
<keyword evidence="1" id="KW-1133">Transmembrane helix</keyword>
<dbReference type="EMBL" id="BRPL01000002">
    <property type="protein sequence ID" value="GLB46581.1"/>
    <property type="molecule type" value="Genomic_DNA"/>
</dbReference>
<evidence type="ECO:0000313" key="2">
    <source>
        <dbReference type="EMBL" id="GLB46581.1"/>
    </source>
</evidence>
<organism evidence="2 3">
    <name type="scientific">Philodulcilactobacillus myokoensis</name>
    <dbReference type="NCBI Taxonomy" id="2929573"/>
    <lineage>
        <taxon>Bacteria</taxon>
        <taxon>Bacillati</taxon>
        <taxon>Bacillota</taxon>
        <taxon>Bacilli</taxon>
        <taxon>Lactobacillales</taxon>
        <taxon>Lactobacillaceae</taxon>
        <taxon>Philodulcilactobacillus</taxon>
    </lineage>
</organism>
<dbReference type="InterPro" id="IPR010406">
    <property type="entry name" value="DUF1003"/>
</dbReference>
<dbReference type="PANTHER" id="PTHR41386">
    <property type="entry name" value="INTEGRAL MEMBRANE PROTEIN-RELATED"/>
    <property type="match status" value="1"/>
</dbReference>
<feature type="transmembrane region" description="Helical" evidence="1">
    <location>
        <begin position="150"/>
        <end position="170"/>
    </location>
</feature>
<reference evidence="2" key="2">
    <citation type="journal article" date="2023" name="PLoS ONE">
        <title>Philodulcilactobacillus myokoensis gen. nov., sp. nov., a fructophilic, acidophilic, and agar-phobic lactic acid bacterium isolated from fermented vegetable extracts.</title>
        <authorList>
            <person name="Kouya T."/>
            <person name="Ishiyama Y."/>
            <person name="Ohashi S."/>
            <person name="Kumakubo R."/>
            <person name="Yamazaki T."/>
            <person name="Otaki T."/>
        </authorList>
    </citation>
    <scope>NUCLEOTIDE SEQUENCE</scope>
    <source>
        <strain evidence="2">WR16-4</strain>
    </source>
</reference>
<comment type="caution">
    <text evidence="2">The sequence shown here is derived from an EMBL/GenBank/DDBJ whole genome shotgun (WGS) entry which is preliminary data.</text>
</comment>
<keyword evidence="1" id="KW-0812">Transmembrane</keyword>
<feature type="transmembrane region" description="Helical" evidence="1">
    <location>
        <begin position="120"/>
        <end position="144"/>
    </location>
</feature>
<dbReference type="Proteomes" id="UP001144204">
    <property type="component" value="Unassembled WGS sequence"/>
</dbReference>
<dbReference type="RefSeq" id="WP_286136045.1">
    <property type="nucleotide sequence ID" value="NZ_BRPL01000002.1"/>
</dbReference>
<evidence type="ECO:0000256" key="1">
    <source>
        <dbReference type="SAM" id="Phobius"/>
    </source>
</evidence>
<gene>
    <name evidence="2" type="ORF">WR164_05600</name>
</gene>
<name>A0A9W6ERW2_9LACO</name>
<keyword evidence="1" id="KW-0472">Membrane</keyword>